<comment type="cofactor">
    <cofactor evidence="1">
        <name>Mg(2+)</name>
        <dbReference type="ChEBI" id="CHEBI:18420"/>
    </cofactor>
</comment>
<dbReference type="InterPro" id="IPR035919">
    <property type="entry name" value="EAL_sf"/>
</dbReference>
<dbReference type="PANTHER" id="PTHR44757:SF2">
    <property type="entry name" value="BIOFILM ARCHITECTURE MAINTENANCE PROTEIN MBAA"/>
    <property type="match status" value="1"/>
</dbReference>
<name>A0A7Z0SKV5_9GAMM</name>
<dbReference type="NCBIfam" id="TIGR00254">
    <property type="entry name" value="GGDEF"/>
    <property type="match status" value="1"/>
</dbReference>
<dbReference type="CDD" id="cd12915">
    <property type="entry name" value="PDC2_DGC_like"/>
    <property type="match status" value="1"/>
</dbReference>
<dbReference type="AlphaFoldDB" id="A0A7Z0SKV5"/>
<comment type="caution">
    <text evidence="5">The sequence shown here is derived from an EMBL/GenBank/DDBJ whole genome shotgun (WGS) entry which is preliminary data.</text>
</comment>
<sequence length="770" mass="85817">MSSLNDQRGPSRVSSSRTFIHRWSHHLVEPLVLFSIVAFMMLLIIWGSTYFLVNKERISIERQAKLSVGEITDTYEARVVRALREIDTTLKLVRFTANSRDHSSVLNVLNEQRLLPPALLFTISIVDSQGMVVETTDPGLLGQRLTPPAQAMLDGDYLAVGEKGAYQAKQITFTRPLRPEQESAQGGGSGWVIIAIDANYFVSSYEVRSLGQQGLLALVSAEGIVRVRRSGDTIHSGELMDIGAWKSSTLDAVSAPFMTHWQGVERYTLVRELYDFPLSIVVGLSAQEQLAAAHQLARNYWQRAGWTSGLLLIILAMLGRLSWQLQWARQRVMEERVSHAQQVEHLAFHDMLTDLPNRAFLSHLITQAVKLGGRHSESFALLFLDLDRFKLINDTLGHDAGDLLLQEVARRLTSSVRESDVVARLGGDEFVILLSKVSRRDQIEPIGKKILSAAREPFMLAGQECHISVSIGVSLYPFDGLDEQTLMKSADMAMYQAKQLGKNNIQFYTDELSAEMDVRLTLESGLHRALASHEFRLFFQSKHDVEVGSTLGMEALLRWQHPTLGLLEPAQFMPLAEESGLAMPIAQWVLENACRQNMLWQQEGFPTLTMAVNISARQFYDNSFVESIKEALATTGMDPRLLELEITESMLLQNVQRTASIFAEIKKLGVMIAVDDFGTGYSSLSDLNALPVDTLKVSSSVVKRLSGTRRDQQLSSSVIELGKCLGMEVFAKGVASHEQAHFIGSHSSLPFHGFYSNEPLSAEENGQKEK</sequence>
<keyword evidence="2" id="KW-1133">Transmembrane helix</keyword>
<dbReference type="SMART" id="SM00267">
    <property type="entry name" value="GGDEF"/>
    <property type="match status" value="1"/>
</dbReference>
<evidence type="ECO:0000313" key="6">
    <source>
        <dbReference type="Proteomes" id="UP000520876"/>
    </source>
</evidence>
<evidence type="ECO:0000259" key="3">
    <source>
        <dbReference type="PROSITE" id="PS50883"/>
    </source>
</evidence>
<dbReference type="SUPFAM" id="SSF141868">
    <property type="entry name" value="EAL domain-like"/>
    <property type="match status" value="1"/>
</dbReference>
<dbReference type="PROSITE" id="PS50887">
    <property type="entry name" value="GGDEF"/>
    <property type="match status" value="1"/>
</dbReference>
<dbReference type="CDD" id="cd01949">
    <property type="entry name" value="GGDEF"/>
    <property type="match status" value="1"/>
</dbReference>
<dbReference type="PANTHER" id="PTHR44757">
    <property type="entry name" value="DIGUANYLATE CYCLASE DGCP"/>
    <property type="match status" value="1"/>
</dbReference>
<dbReference type="Pfam" id="PF00563">
    <property type="entry name" value="EAL"/>
    <property type="match status" value="1"/>
</dbReference>
<dbReference type="Gene3D" id="3.20.20.450">
    <property type="entry name" value="EAL domain"/>
    <property type="match status" value="1"/>
</dbReference>
<dbReference type="InterPro" id="IPR029787">
    <property type="entry name" value="Nucleotide_cyclase"/>
</dbReference>
<dbReference type="Proteomes" id="UP000520876">
    <property type="component" value="Unassembled WGS sequence"/>
</dbReference>
<evidence type="ECO:0000256" key="1">
    <source>
        <dbReference type="ARBA" id="ARBA00001946"/>
    </source>
</evidence>
<gene>
    <name evidence="5" type="ORF">HZU72_04910</name>
</gene>
<dbReference type="GO" id="GO:0003824">
    <property type="term" value="F:catalytic activity"/>
    <property type="evidence" value="ECO:0007669"/>
    <property type="project" value="UniProtKB-ARBA"/>
</dbReference>
<feature type="domain" description="EAL" evidence="3">
    <location>
        <begin position="519"/>
        <end position="770"/>
    </location>
</feature>
<dbReference type="FunFam" id="3.30.70.270:FF:000001">
    <property type="entry name" value="Diguanylate cyclase domain protein"/>
    <property type="match status" value="1"/>
</dbReference>
<evidence type="ECO:0000313" key="5">
    <source>
        <dbReference type="EMBL" id="NYT71767.1"/>
    </source>
</evidence>
<keyword evidence="6" id="KW-1185">Reference proteome</keyword>
<dbReference type="Pfam" id="PF00990">
    <property type="entry name" value="GGDEF"/>
    <property type="match status" value="1"/>
</dbReference>
<protein>
    <submittedName>
        <fullName evidence="5">EAL domain-containing protein</fullName>
    </submittedName>
</protein>
<dbReference type="SMART" id="SM00052">
    <property type="entry name" value="EAL"/>
    <property type="match status" value="1"/>
</dbReference>
<proteinExistence type="predicted"/>
<organism evidence="5 6">
    <name type="scientific">Vreelandella sedimenti</name>
    <dbReference type="NCBI Taxonomy" id="2729618"/>
    <lineage>
        <taxon>Bacteria</taxon>
        <taxon>Pseudomonadati</taxon>
        <taxon>Pseudomonadota</taxon>
        <taxon>Gammaproteobacteria</taxon>
        <taxon>Oceanospirillales</taxon>
        <taxon>Halomonadaceae</taxon>
        <taxon>Vreelandella</taxon>
    </lineage>
</organism>
<dbReference type="SUPFAM" id="SSF55073">
    <property type="entry name" value="Nucleotide cyclase"/>
    <property type="match status" value="1"/>
</dbReference>
<keyword evidence="2" id="KW-0472">Membrane</keyword>
<evidence type="ECO:0000259" key="4">
    <source>
        <dbReference type="PROSITE" id="PS50887"/>
    </source>
</evidence>
<dbReference type="Gene3D" id="3.30.70.270">
    <property type="match status" value="1"/>
</dbReference>
<accession>A0A7Z0SKV5</accession>
<dbReference type="InterPro" id="IPR052155">
    <property type="entry name" value="Biofilm_reg_signaling"/>
</dbReference>
<dbReference type="PROSITE" id="PS50883">
    <property type="entry name" value="EAL"/>
    <property type="match status" value="1"/>
</dbReference>
<reference evidence="5 6" key="1">
    <citation type="submission" date="2020-07" db="EMBL/GenBank/DDBJ databases">
        <title>Halomonas sp. QX-2 draft genome sequence.</title>
        <authorList>
            <person name="Qiu X."/>
        </authorList>
    </citation>
    <scope>NUCLEOTIDE SEQUENCE [LARGE SCALE GENOMIC DNA]</scope>
    <source>
        <strain evidence="5 6">QX-2</strain>
    </source>
</reference>
<dbReference type="InterPro" id="IPR001633">
    <property type="entry name" value="EAL_dom"/>
</dbReference>
<evidence type="ECO:0000256" key="2">
    <source>
        <dbReference type="SAM" id="Phobius"/>
    </source>
</evidence>
<feature type="transmembrane region" description="Helical" evidence="2">
    <location>
        <begin position="304"/>
        <end position="323"/>
    </location>
</feature>
<dbReference type="InterPro" id="IPR043128">
    <property type="entry name" value="Rev_trsase/Diguanyl_cyclase"/>
</dbReference>
<dbReference type="InterPro" id="IPR000160">
    <property type="entry name" value="GGDEF_dom"/>
</dbReference>
<feature type="transmembrane region" description="Helical" evidence="2">
    <location>
        <begin position="31"/>
        <end position="53"/>
    </location>
</feature>
<feature type="domain" description="GGDEF" evidence="4">
    <location>
        <begin position="377"/>
        <end position="510"/>
    </location>
</feature>
<dbReference type="CDD" id="cd01948">
    <property type="entry name" value="EAL"/>
    <property type="match status" value="1"/>
</dbReference>
<dbReference type="EMBL" id="JACCGK010000003">
    <property type="protein sequence ID" value="NYT71767.1"/>
    <property type="molecule type" value="Genomic_DNA"/>
</dbReference>
<keyword evidence="2" id="KW-0812">Transmembrane</keyword>